<keyword evidence="14" id="KW-1038">Host endoplasmic reticulum</keyword>
<organism evidence="20 21">
    <name type="scientific">Largemouth bass bunyavirus</name>
    <dbReference type="NCBI Taxonomy" id="2594110"/>
    <lineage>
        <taxon>Viruses</taxon>
        <taxon>Riboviria</taxon>
        <taxon>Orthornavirae</taxon>
        <taxon>Negarnaviricota</taxon>
        <taxon>Polyploviricotina</taxon>
        <taxon>Bunyaviricetes</taxon>
        <taxon>Elliovirales</taxon>
        <taxon>Peribunyaviridae</taxon>
        <taxon>Lambavirus</taxon>
        <taxon>Lambavirus wisconsinense</taxon>
    </lineage>
</organism>
<evidence type="ECO:0000256" key="6">
    <source>
        <dbReference type="ARBA" id="ARBA00022692"/>
    </source>
</evidence>
<evidence type="ECO:0000256" key="13">
    <source>
        <dbReference type="ARBA" id="ARBA00023180"/>
    </source>
</evidence>
<evidence type="ECO:0000313" key="20">
    <source>
        <dbReference type="EMBL" id="QDJ95876.1"/>
    </source>
</evidence>
<keyword evidence="8" id="KW-1040">Host Golgi apparatus</keyword>
<evidence type="ECO:0000256" key="2">
    <source>
        <dbReference type="ARBA" id="ARBA00004217"/>
    </source>
</evidence>
<evidence type="ECO:0000256" key="14">
    <source>
        <dbReference type="ARBA" id="ARBA00023184"/>
    </source>
</evidence>
<keyword evidence="12 17" id="KW-0472">Membrane</keyword>
<accession>A0A514TTQ2</accession>
<sequence>MEINTMIMVAIILLVEAANGKICKKMTKKGLVKDMGWSVNGECKFPERHAGCLTEEGGGVMINDTCTNRADRTDYEMRGFKIVNASKIYNITSKDNCATNESGLIVLKFGRYCWWQMDHAGEYTMCDAKGELGMMQALLCYRVLPESVDPKYNKKCVVYGQRGHILRRCVDSRASERVIERLSGKGGGYIDVIQRSKKGITVKIQGRGRAGTSSNGDEEIDVNNGRKPLSVDITEECEHFFSDDFRIFTMMRNETEISIKVEEECKCGRCKKPRFLKAKSKQAQGSCTRFLRAVASTRGDRDEKYPSFYSVCLDGSCGIEVSRKTGDVTVQSREKEIIGYMISWEQRSFSGTLKSGEKKTIRVDGQECHTVHVVCGNNEEYVIVCNTKYEECMDGVPSILPKKVAEILCHNGDLIIAAAVLLLVIILIVIIDCTKMRVLLLPYFMMLSLMYMLIMKLVPRSMKCRYCKGMRHWWGGCSMTCSDCGYIAQNSTSMERHKKVCSAGNGMKIMRYSLSFNANGLSKLILAVVVVLIILSMTVKVGADDLVYCNGTTLDDASCTNDEEAMQGTCYKHDVVCDEELMSVPAPAGRSKKEETLRLKVLGSGFSEDKLDIPRTIPNEGTMDAVIARDESGVEETVLMLDMQLSTGRGGRFQVKGEGINKNLEVSVYIADVSIISTYTKMYSTMRTMDISVKGRDQSTGDGDCKAMSEEWGDNGYRCHKESNSNRWGCEMDGCINYYGGYLCTCCKDILDPSTYMQVYKLRSERAEVKFCIGISTETFCEVFDPIHPTATKSVEIITTTPTVLKTKAPKLMGMKNGIAYTGEINELGNYKEGCGQLQILSGKYVGVHDPQYTYKCHDVSDKDITYHQCLKNKYEYCEQLTVLSSMFQVTNAPGLVMLRDHGESIGSMRVKIRLPHVNIARQNFKITAKGKVIGCSGCSECEEGVVCQINVESNAGGLVDLVCEGFTIRRNGIILESGSKVYDVRGDCSEVDCKVKCVIKTDSGDVSLGGAEFRAEVKTDRYKILTDGDMHTHEVAEAACTTILCSLEWRMGTIGNVLYWSAITVMVVCGLVILVWAIKNIVSRTMGIRNAIADYNRLYEGPKVARRRDELVVNVKERNGRFS</sequence>
<evidence type="ECO:0000256" key="4">
    <source>
        <dbReference type="ARBA" id="ARBA00015294"/>
    </source>
</evidence>
<keyword evidence="15" id="KW-1160">Virus entry into host cell</keyword>
<keyword evidence="6 17" id="KW-0812">Transmembrane</keyword>
<evidence type="ECO:0000256" key="8">
    <source>
        <dbReference type="ARBA" id="ARBA00022812"/>
    </source>
</evidence>
<comment type="subcellular location">
    <subcellularLocation>
        <location evidence="2">Host Golgi apparatus membrane</location>
    </subcellularLocation>
    <subcellularLocation>
        <location evidence="3">Host endoplasmic reticulum membrane</location>
    </subcellularLocation>
    <subcellularLocation>
        <location evidence="1">Virion membrane</location>
    </subcellularLocation>
</comment>
<evidence type="ECO:0000256" key="9">
    <source>
        <dbReference type="ARBA" id="ARBA00022844"/>
    </source>
</evidence>
<feature type="transmembrane region" description="Helical" evidence="17">
    <location>
        <begin position="414"/>
        <end position="431"/>
    </location>
</feature>
<evidence type="ECO:0000256" key="1">
    <source>
        <dbReference type="ARBA" id="ARBA00004182"/>
    </source>
</evidence>
<protein>
    <recommendedName>
        <fullName evidence="4">Envelopment polyprotein</fullName>
    </recommendedName>
    <alternativeName>
        <fullName evidence="16">M polyprotein</fullName>
    </alternativeName>
</protein>
<feature type="transmembrane region" description="Helical" evidence="17">
    <location>
        <begin position="438"/>
        <end position="458"/>
    </location>
</feature>
<dbReference type="GO" id="GO:0044003">
    <property type="term" value="P:symbiont-mediated perturbation of host process"/>
    <property type="evidence" value="ECO:0007669"/>
    <property type="project" value="InterPro"/>
</dbReference>
<dbReference type="Pfam" id="PF03563">
    <property type="entry name" value="Bunya_G2"/>
    <property type="match status" value="1"/>
</dbReference>
<keyword evidence="9" id="KW-0946">Virion</keyword>
<dbReference type="GO" id="GO:0044178">
    <property type="term" value="C:host cell Golgi membrane"/>
    <property type="evidence" value="ECO:0007669"/>
    <property type="project" value="UniProtKB-SubCell"/>
</dbReference>
<dbReference type="RefSeq" id="YP_010840273.1">
    <property type="nucleotide sequence ID" value="NC_078567.1"/>
</dbReference>
<feature type="domain" description="Bunyavirus glycoprotein G1" evidence="18">
    <location>
        <begin position="631"/>
        <end position="992"/>
    </location>
</feature>
<dbReference type="GO" id="GO:0055036">
    <property type="term" value="C:virion membrane"/>
    <property type="evidence" value="ECO:0007669"/>
    <property type="project" value="UniProtKB-SubCell"/>
</dbReference>
<dbReference type="InterPro" id="IPR005167">
    <property type="entry name" value="Bunya_G1"/>
</dbReference>
<dbReference type="EMBL" id="MN119735">
    <property type="protein sequence ID" value="QDJ95876.1"/>
    <property type="molecule type" value="Viral_cRNA"/>
</dbReference>
<evidence type="ECO:0000256" key="10">
    <source>
        <dbReference type="ARBA" id="ARBA00022870"/>
    </source>
</evidence>
<keyword evidence="5" id="KW-0945">Host-virus interaction</keyword>
<feature type="transmembrane region" description="Helical" evidence="17">
    <location>
        <begin position="1058"/>
        <end position="1079"/>
    </location>
</feature>
<dbReference type="Pfam" id="PF03557">
    <property type="entry name" value="Bunya_G1"/>
    <property type="match status" value="1"/>
</dbReference>
<evidence type="ECO:0000256" key="7">
    <source>
        <dbReference type="ARBA" id="ARBA00022804"/>
    </source>
</evidence>
<evidence type="ECO:0000256" key="11">
    <source>
        <dbReference type="ARBA" id="ARBA00022989"/>
    </source>
</evidence>
<dbReference type="KEGG" id="vg:80551037"/>
<keyword evidence="13" id="KW-0325">Glycoprotein</keyword>
<reference evidence="20" key="1">
    <citation type="submission" date="2019-06" db="EMBL/GenBank/DDBJ databases">
        <title>Characterization of a Peribunyavirus Isolated from Largemouth Bass (Micropterus salmoides).</title>
        <authorList>
            <person name="Waltzek T.B."/>
            <person name="Subramaniam K."/>
            <person name="Leis E."/>
            <person name="Katona R."/>
            <person name="Ng T.F.F."/>
            <person name="Delwart E."/>
            <person name="Barbknecht M."/>
            <person name="Rock K."/>
            <person name="Hoffman M.A."/>
        </authorList>
    </citation>
    <scope>NUCLEOTIDE SEQUENCE</scope>
    <source>
        <strain evidence="20">WVL16001-02A</strain>
    </source>
</reference>
<dbReference type="GO" id="GO:0019062">
    <property type="term" value="P:virion attachment to host cell"/>
    <property type="evidence" value="ECO:0007669"/>
    <property type="project" value="UniProtKB-KW"/>
</dbReference>
<name>A0A514TTQ2_9VIRU</name>
<keyword evidence="21" id="KW-1185">Reference proteome</keyword>
<dbReference type="GO" id="GO:0046718">
    <property type="term" value="P:symbiont entry into host cell"/>
    <property type="evidence" value="ECO:0007669"/>
    <property type="project" value="UniProtKB-KW"/>
</dbReference>
<evidence type="ECO:0000259" key="18">
    <source>
        <dbReference type="Pfam" id="PF03557"/>
    </source>
</evidence>
<dbReference type="GeneID" id="80551037"/>
<dbReference type="GO" id="GO:0044167">
    <property type="term" value="C:host cell endoplasmic reticulum membrane"/>
    <property type="evidence" value="ECO:0007669"/>
    <property type="project" value="UniProtKB-SubCell"/>
</dbReference>
<evidence type="ECO:0000256" key="5">
    <source>
        <dbReference type="ARBA" id="ARBA00022581"/>
    </source>
</evidence>
<evidence type="ECO:0000259" key="19">
    <source>
        <dbReference type="Pfam" id="PF03563"/>
    </source>
</evidence>
<evidence type="ECO:0000256" key="3">
    <source>
        <dbReference type="ARBA" id="ARBA00004625"/>
    </source>
</evidence>
<evidence type="ECO:0000256" key="17">
    <source>
        <dbReference type="SAM" id="Phobius"/>
    </source>
</evidence>
<evidence type="ECO:0000256" key="16">
    <source>
        <dbReference type="ARBA" id="ARBA00031199"/>
    </source>
</evidence>
<gene>
    <name evidence="20" type="primary">M</name>
</gene>
<evidence type="ECO:0000256" key="15">
    <source>
        <dbReference type="ARBA" id="ARBA00023296"/>
    </source>
</evidence>
<evidence type="ECO:0000313" key="21">
    <source>
        <dbReference type="Proteomes" id="UP001055095"/>
    </source>
</evidence>
<feature type="domain" description="Bunyavirus glycoprotein G2" evidence="19">
    <location>
        <begin position="312"/>
        <end position="511"/>
    </location>
</feature>
<evidence type="ECO:0000256" key="12">
    <source>
        <dbReference type="ARBA" id="ARBA00023136"/>
    </source>
</evidence>
<keyword evidence="10" id="KW-1043">Host membrane</keyword>
<keyword evidence="11 17" id="KW-1133">Transmembrane helix</keyword>
<keyword evidence="7" id="KW-1161">Viral attachment to host cell</keyword>
<proteinExistence type="predicted"/>
<dbReference type="InterPro" id="IPR005168">
    <property type="entry name" value="Bunya_G2"/>
</dbReference>
<dbReference type="Proteomes" id="UP001055095">
    <property type="component" value="Genome"/>
</dbReference>